<sequence length="389" mass="45943">MDTKATILLLLLFLVQSLALSSEVFEFKYIKGAKFRLEGIDNQKIYFNDHYNSSSTTNIQISSEIKDTKEKFANIKAFFRILKRENINEPYLLNEEFEETFSVNKQGEYIIGINQKRPSVRGIPRFPKTPIKINEKWTYPAEEYIEASKIDKSIKDFIVKFNVNYEYKGKEEHNGKHYHIILSNYESQYNIKNISFYQKVNQKIYFDNEIGNTYKYNDEYIFEIKQNNNQHFKMVGNSLGRIVSIELPNDNFIETEVENYIQEKKIKAIGVEKNDKGIRLSFDIEFYPDSFQILQKEYKKLDLIAKLLEKFKKNNILIEGHTEEFGLEKEMHELSEKRAHAIGNYLIKMKAKNKDQILFKGWGSQRSKYPKSSPLTAKNRRVEITILNN</sequence>
<dbReference type="GO" id="GO:0016020">
    <property type="term" value="C:membrane"/>
    <property type="evidence" value="ECO:0007669"/>
    <property type="project" value="UniProtKB-UniRule"/>
</dbReference>
<reference evidence="4" key="1">
    <citation type="submission" date="2016-10" db="EMBL/GenBank/DDBJ databases">
        <authorList>
            <person name="Varghese N."/>
            <person name="Submissions S."/>
        </authorList>
    </citation>
    <scope>NUCLEOTIDE SEQUENCE [LARGE SCALE GENOMIC DNA]</scope>
    <source>
        <strain evidence="4">ATCC 51557</strain>
    </source>
</reference>
<evidence type="ECO:0000256" key="1">
    <source>
        <dbReference type="PROSITE-ProRule" id="PRU00473"/>
    </source>
</evidence>
<evidence type="ECO:0000313" key="3">
    <source>
        <dbReference type="EMBL" id="SCW35023.1"/>
    </source>
</evidence>
<dbReference type="InterPro" id="IPR006665">
    <property type="entry name" value="OmpA-like"/>
</dbReference>
<dbReference type="CDD" id="cd07185">
    <property type="entry name" value="OmpA_C-like"/>
    <property type="match status" value="1"/>
</dbReference>
<dbReference type="InterPro" id="IPR050330">
    <property type="entry name" value="Bact_OuterMem_StrucFunc"/>
</dbReference>
<evidence type="ECO:0000259" key="2">
    <source>
        <dbReference type="PROSITE" id="PS51123"/>
    </source>
</evidence>
<dbReference type="PANTHER" id="PTHR30329">
    <property type="entry name" value="STATOR ELEMENT OF FLAGELLAR MOTOR COMPLEX"/>
    <property type="match status" value="1"/>
</dbReference>
<protein>
    <submittedName>
        <fullName evidence="3">OmpA family protein</fullName>
    </submittedName>
</protein>
<name>A0A1G4PRT1_BORJA</name>
<keyword evidence="4" id="KW-1185">Reference proteome</keyword>
<gene>
    <name evidence="3" type="ORF">SAMN02983004_00689</name>
</gene>
<feature type="domain" description="OmpA-like" evidence="2">
    <location>
        <begin position="273"/>
        <end position="389"/>
    </location>
</feature>
<dbReference type="PANTHER" id="PTHR30329:SF21">
    <property type="entry name" value="LIPOPROTEIN YIAD-RELATED"/>
    <property type="match status" value="1"/>
</dbReference>
<dbReference type="PROSITE" id="PS51123">
    <property type="entry name" value="OMPA_2"/>
    <property type="match status" value="1"/>
</dbReference>
<dbReference type="SUPFAM" id="SSF103088">
    <property type="entry name" value="OmpA-like"/>
    <property type="match status" value="1"/>
</dbReference>
<dbReference type="AlphaFoldDB" id="A0A1G4PRT1"/>
<keyword evidence="1" id="KW-0472">Membrane</keyword>
<accession>A0A1G4PRT1</accession>
<organism evidence="3 4">
    <name type="scientific">Borreliella japonica</name>
    <name type="common">Borrelia japonica</name>
    <dbReference type="NCBI Taxonomy" id="34095"/>
    <lineage>
        <taxon>Bacteria</taxon>
        <taxon>Pseudomonadati</taxon>
        <taxon>Spirochaetota</taxon>
        <taxon>Spirochaetia</taxon>
        <taxon>Spirochaetales</taxon>
        <taxon>Borreliaceae</taxon>
        <taxon>Borreliella</taxon>
    </lineage>
</organism>
<dbReference type="InterPro" id="IPR036737">
    <property type="entry name" value="OmpA-like_sf"/>
</dbReference>
<dbReference type="Gene3D" id="3.30.1330.60">
    <property type="entry name" value="OmpA-like domain"/>
    <property type="match status" value="1"/>
</dbReference>
<dbReference type="Pfam" id="PF00691">
    <property type="entry name" value="OmpA"/>
    <property type="match status" value="1"/>
</dbReference>
<dbReference type="RefSeq" id="WP_200780494.1">
    <property type="nucleotide sequence ID" value="NZ_CP124066.1"/>
</dbReference>
<dbReference type="EMBL" id="FMTE01000004">
    <property type="protein sequence ID" value="SCW35023.1"/>
    <property type="molecule type" value="Genomic_DNA"/>
</dbReference>
<proteinExistence type="predicted"/>
<evidence type="ECO:0000313" key="4">
    <source>
        <dbReference type="Proteomes" id="UP000199262"/>
    </source>
</evidence>
<dbReference type="Proteomes" id="UP000199262">
    <property type="component" value="Unassembled WGS sequence"/>
</dbReference>